<feature type="signal peptide" evidence="2">
    <location>
        <begin position="1"/>
        <end position="23"/>
    </location>
</feature>
<gene>
    <name evidence="3" type="primary">AlNc14C127G6834</name>
    <name evidence="3" type="ORF">ALNC14_077130</name>
</gene>
<accession>F0WJW8</accession>
<reference evidence="3" key="1">
    <citation type="journal article" date="2011" name="PLoS Biol.">
        <title>Gene gain and loss during evolution of obligate parasitism in the white rust pathogen of Arabidopsis thaliana.</title>
        <authorList>
            <person name="Kemen E."/>
            <person name="Gardiner A."/>
            <person name="Schultz-Larsen T."/>
            <person name="Kemen A.C."/>
            <person name="Balmuth A.L."/>
            <person name="Robert-Seilaniantz A."/>
            <person name="Bailey K."/>
            <person name="Holub E."/>
            <person name="Studholme D.J."/>
            <person name="Maclean D."/>
            <person name="Jones J.D."/>
        </authorList>
    </citation>
    <scope>NUCLEOTIDE SEQUENCE</scope>
</reference>
<sequence length="611" mass="69589">MRSKQPAIVLALVLACYLHVSFGQERGPFQLEYKWTPKHSSKTAAVDKISITKVLSDPAALDLTITGSNFGFRRVKNHCIPVLSSGSLKLLTPSELLSEHVSSHPIIIELDQPKNKPVCLFQHPQGSETCRACLREESDSTSLVEFRALGSFKCPWCLHGFVYVLFTSASKKDIVSRCIISGACDSFDMEMYPDDVCEDVHNTKLLKSIQRGAHEGQKKEQQSNMAVPRITSKFLKCVSLEVRADQDPGMNQALEKFMRSIVYKDGSTFVHVFDLGIESSANALVLVWAKDENLLARIENSNWKEKDLKECYAHYGSQFDAPPIGGEISVFTRRIHSTMFRPNYYSDCVIVYHEHPLECRDCIRMKSMKAIRFSRMTSLIKVEPHQMTELRECISEKNEKLCSWFYSTPNDMFKKHEFPTSRRKIPTFSEKVKSNVKAWINGRLSNQVKQNSNAARSSESYLSSPKTPRSYSEDTSSSRSNPNQAGRLVTVVKVEYGYPQCLACLALVHEVLYITSGLYNYVWMVAPEEGSMVCDCHDWYDKEDTSKESFQHSFHSLRPISSIEAIRHVFGWNPSYLHTNSFKYVLHIKNVLHEDFYGVMRTKDPVPVKAD</sequence>
<reference evidence="3" key="2">
    <citation type="submission" date="2011-02" db="EMBL/GenBank/DDBJ databases">
        <authorList>
            <person name="MacLean D."/>
        </authorList>
    </citation>
    <scope>NUCLEOTIDE SEQUENCE</scope>
</reference>
<feature type="region of interest" description="Disordered" evidence="1">
    <location>
        <begin position="449"/>
        <end position="483"/>
    </location>
</feature>
<feature type="chain" id="PRO_5003261657" evidence="2">
    <location>
        <begin position="24"/>
        <end position="611"/>
    </location>
</feature>
<organism evidence="3">
    <name type="scientific">Albugo laibachii Nc14</name>
    <dbReference type="NCBI Taxonomy" id="890382"/>
    <lineage>
        <taxon>Eukaryota</taxon>
        <taxon>Sar</taxon>
        <taxon>Stramenopiles</taxon>
        <taxon>Oomycota</taxon>
        <taxon>Peronosporomycetes</taxon>
        <taxon>Albuginales</taxon>
        <taxon>Albuginaceae</taxon>
        <taxon>Albugo</taxon>
    </lineage>
</organism>
<keyword evidence="2" id="KW-0732">Signal</keyword>
<proteinExistence type="predicted"/>
<feature type="compositionally biased region" description="Polar residues" evidence="1">
    <location>
        <begin position="449"/>
        <end position="469"/>
    </location>
</feature>
<dbReference type="PROSITE" id="PS51257">
    <property type="entry name" value="PROKAR_LIPOPROTEIN"/>
    <property type="match status" value="1"/>
</dbReference>
<dbReference type="AlphaFoldDB" id="F0WJW8"/>
<dbReference type="EMBL" id="FR824172">
    <property type="protein sequence ID" value="CCA21570.1"/>
    <property type="molecule type" value="Genomic_DNA"/>
</dbReference>
<protein>
    <submittedName>
        <fullName evidence="3">AlNc14C127G6834 protein</fullName>
    </submittedName>
</protein>
<name>F0WJW8_9STRA</name>
<evidence type="ECO:0000256" key="1">
    <source>
        <dbReference type="SAM" id="MobiDB-lite"/>
    </source>
</evidence>
<dbReference type="HOGENOM" id="CLU_472848_0_0_1"/>
<evidence type="ECO:0000256" key="2">
    <source>
        <dbReference type="SAM" id="SignalP"/>
    </source>
</evidence>
<evidence type="ECO:0000313" key="3">
    <source>
        <dbReference type="EMBL" id="CCA21570.1"/>
    </source>
</evidence>